<dbReference type="Proteomes" id="UP000644441">
    <property type="component" value="Unassembled WGS sequence"/>
</dbReference>
<feature type="compositionally biased region" description="Acidic residues" evidence="1">
    <location>
        <begin position="840"/>
        <end position="853"/>
    </location>
</feature>
<feature type="compositionally biased region" description="Acidic residues" evidence="1">
    <location>
        <begin position="957"/>
        <end position="968"/>
    </location>
</feature>
<dbReference type="NCBIfam" id="TIGR03505">
    <property type="entry name" value="FimV_core"/>
    <property type="match status" value="1"/>
</dbReference>
<feature type="region of interest" description="Disordered" evidence="1">
    <location>
        <begin position="652"/>
        <end position="680"/>
    </location>
</feature>
<evidence type="ECO:0000256" key="1">
    <source>
        <dbReference type="SAM" id="MobiDB-lite"/>
    </source>
</evidence>
<keyword evidence="4" id="KW-1185">Reference proteome</keyword>
<proteinExistence type="predicted"/>
<feature type="compositionally biased region" description="Low complexity" evidence="1">
    <location>
        <begin position="411"/>
        <end position="441"/>
    </location>
</feature>
<dbReference type="Gene3D" id="1.20.58.2200">
    <property type="match status" value="1"/>
</dbReference>
<dbReference type="EMBL" id="ARXR01000036">
    <property type="protein sequence ID" value="MBF5054284.1"/>
    <property type="molecule type" value="Genomic_DNA"/>
</dbReference>
<feature type="domain" description="FimV N-terminal" evidence="2">
    <location>
        <begin position="9"/>
        <end position="115"/>
    </location>
</feature>
<feature type="compositionally biased region" description="Acidic residues" evidence="1">
    <location>
        <begin position="388"/>
        <end position="402"/>
    </location>
</feature>
<dbReference type="CDD" id="cd00118">
    <property type="entry name" value="LysM"/>
    <property type="match status" value="1"/>
</dbReference>
<feature type="region of interest" description="Disordered" evidence="1">
    <location>
        <begin position="386"/>
        <end position="501"/>
    </location>
</feature>
<name>A0ABS0AJJ1_9GAMM</name>
<dbReference type="InterPro" id="IPR057840">
    <property type="entry name" value="FimV_N"/>
</dbReference>
<accession>A0ABS0AJJ1</accession>
<feature type="compositionally biased region" description="Acidic residues" evidence="1">
    <location>
        <begin position="771"/>
        <end position="816"/>
    </location>
</feature>
<protein>
    <recommendedName>
        <fullName evidence="2">FimV N-terminal domain-containing protein</fullName>
    </recommendedName>
</protein>
<dbReference type="NCBIfam" id="TIGR03504">
    <property type="entry name" value="FimV_Cterm"/>
    <property type="match status" value="1"/>
</dbReference>
<feature type="compositionally biased region" description="Basic and acidic residues" evidence="1">
    <location>
        <begin position="652"/>
        <end position="665"/>
    </location>
</feature>
<dbReference type="InterPro" id="IPR020012">
    <property type="entry name" value="LysM_FimV"/>
</dbReference>
<organism evidence="3 4">
    <name type="scientific">Alloalcanivorax venustensis ISO4</name>
    <dbReference type="NCBI Taxonomy" id="1177184"/>
    <lineage>
        <taxon>Bacteria</taxon>
        <taxon>Pseudomonadati</taxon>
        <taxon>Pseudomonadota</taxon>
        <taxon>Gammaproteobacteria</taxon>
        <taxon>Oceanospirillales</taxon>
        <taxon>Alcanivoracaceae</taxon>
        <taxon>Alloalcanivorax</taxon>
    </lineage>
</organism>
<feature type="compositionally biased region" description="Acidic residues" evidence="1">
    <location>
        <begin position="916"/>
        <end position="943"/>
    </location>
</feature>
<reference evidence="3 4" key="1">
    <citation type="submission" date="2012-09" db="EMBL/GenBank/DDBJ databases">
        <title>Genome Sequence of alkane-degrading Bacterium Alcanivorax venustensis ISO4.</title>
        <authorList>
            <person name="Lai Q."/>
            <person name="Shao Z."/>
        </authorList>
    </citation>
    <scope>NUCLEOTIDE SEQUENCE [LARGE SCALE GENOMIC DNA]</scope>
    <source>
        <strain evidence="3 4">ISO4</strain>
    </source>
</reference>
<feature type="compositionally biased region" description="Low complexity" evidence="1">
    <location>
        <begin position="944"/>
        <end position="955"/>
    </location>
</feature>
<dbReference type="Pfam" id="PF25800">
    <property type="entry name" value="FimV_N"/>
    <property type="match status" value="1"/>
</dbReference>
<feature type="compositionally biased region" description="Low complexity" evidence="1">
    <location>
        <begin position="288"/>
        <end position="299"/>
    </location>
</feature>
<evidence type="ECO:0000313" key="3">
    <source>
        <dbReference type="EMBL" id="MBF5054284.1"/>
    </source>
</evidence>
<feature type="compositionally biased region" description="Acidic residues" evidence="1">
    <location>
        <begin position="878"/>
        <end position="906"/>
    </location>
</feature>
<feature type="region of interest" description="Disordered" evidence="1">
    <location>
        <begin position="116"/>
        <end position="183"/>
    </location>
</feature>
<dbReference type="InterPro" id="IPR038440">
    <property type="entry name" value="FimV_C_sf"/>
</dbReference>
<evidence type="ECO:0000313" key="4">
    <source>
        <dbReference type="Proteomes" id="UP000644441"/>
    </source>
</evidence>
<feature type="compositionally biased region" description="Acidic residues" evidence="1">
    <location>
        <begin position="729"/>
        <end position="761"/>
    </location>
</feature>
<dbReference type="InterPro" id="IPR036779">
    <property type="entry name" value="LysM_dom_sf"/>
</dbReference>
<sequence>MAPGLAAALGVGEYELNSYLNEPLDMTVELHDLGGLSEDEILANLATQEAFDAAGVDRGYFLNDLKFEVDVSGDSGVLHIRSRQPVREPYLNFLVEFLWPTGRLMREYTVLLDPPSYADDGDSLQPAVSEPSPRPATRPEPASEPARQRPAEPATRPQTRPAPSEAPGDGAGEVAERDSGTYRVGASDTMWRIARQQRPSPDVSVQQMMLAIQERNPDAFINDNVNLVREGAVLRIPSEQQVRRVSSREALSRVATQNREWRGMRPEPAAGQPQRAPIDATGRDRSDQVAGGDDGQGQVTLVSPDSEGGVRDGDATGGRSGDADTAALQNELAIRDENLDRLNRENSELRSRLDALDEQVSTSQQLLEMRSEKIAALQAELRRLREEQDLDVDPSLLEEPEPAADSAPDMTADTGGADSGGAENTDGTDSADAAGDQPGAAGDDDDAAPALGAPGQNGGGDGPSPDQGGGDDDRTATVTPPEKPEPASADQSGSGPANADQADSGGGIVGLIRDNLLYVGAALAVLLLLLLLALRRRQNAAGDEHDEEDDNGFGDDFEAPVMAGTAAHDDADLEEDLADDEMDPMERADVYVAYGQYPQAVDFLRNEINQAPERGDLKIRLLELLHESNDERGFHQQATAFAGTSPAVDAAIKRLGGDPGEHDYGDNAYVASSADSGDDELSLDDLELDLASDLSDQPDDSDGYSHAATATTAGAGAAAGFAAGREQSEQADTEQPETEQTDQDDSLELDDFDFTLEDEEPENRPLRDETPLELDDLVLDDGNDRAGDDEDDGLAFSLEDDFESDGDVAFTDDELAALDSAETPAGNDDSDTSTERGADDLGDFDDLELDDLDVSLTDDRTGVDEPAPAPAEASPGEDTGDELADLSLEDDDTELSLDDLSLEDDAPSSPRTEPDAGADDLDDLNLELDDAGEDDASATEYEPEPQTAATPPADTSEVSDDMLGDDDDFDFLGETDENATKLDLARAYIDMGDAEGARDILNEVLSEGSEEQQGEAKELLARVG</sequence>
<gene>
    <name evidence="3" type="ORF">ISO4_02886</name>
</gene>
<evidence type="ECO:0000259" key="2">
    <source>
        <dbReference type="Pfam" id="PF25800"/>
    </source>
</evidence>
<feature type="region of interest" description="Disordered" evidence="1">
    <location>
        <begin position="247"/>
        <end position="324"/>
    </location>
</feature>
<dbReference type="InterPro" id="IPR020011">
    <property type="entry name" value="FimV_C"/>
</dbReference>
<comment type="caution">
    <text evidence="3">The sequence shown here is derived from an EMBL/GenBank/DDBJ whole genome shotgun (WGS) entry which is preliminary data.</text>
</comment>
<dbReference type="Gene3D" id="3.10.350.10">
    <property type="entry name" value="LysM domain"/>
    <property type="match status" value="1"/>
</dbReference>
<feature type="region of interest" description="Disordered" evidence="1">
    <location>
        <begin position="718"/>
        <end position="968"/>
    </location>
</feature>
<dbReference type="InterPro" id="IPR018392">
    <property type="entry name" value="LysM"/>
</dbReference>